<dbReference type="PANTHER" id="PTHR33172:SF104">
    <property type="entry name" value="OS02G0227100 PROTEIN"/>
    <property type="match status" value="1"/>
</dbReference>
<dbReference type="EMBL" id="CM000781">
    <property type="protein sequence ID" value="AQK70429.1"/>
    <property type="molecule type" value="Genomic_DNA"/>
</dbReference>
<dbReference type="InterPro" id="IPR051992">
    <property type="entry name" value="OxStress_Response_Reg"/>
</dbReference>
<keyword evidence="6" id="KW-1185">Reference proteome</keyword>
<keyword evidence="7" id="KW-1267">Proteomics identification</keyword>
<reference evidence="5" key="3">
    <citation type="submission" date="2019-07" db="EMBL/GenBank/DDBJ databases">
        <authorList>
            <person name="Seetharam A."/>
            <person name="Woodhouse M."/>
            <person name="Cannon E."/>
        </authorList>
    </citation>
    <scope>NUCLEOTIDE SEQUENCE [LARGE SCALE GENOMIC DNA]</scope>
    <source>
        <strain evidence="5">cv. B73</strain>
    </source>
</reference>
<protein>
    <submittedName>
        <fullName evidence="4">Oxidative stress 3</fullName>
    </submittedName>
</protein>
<keyword evidence="2" id="KW-0539">Nucleus</keyword>
<dbReference type="RefSeq" id="XP_035815044.1">
    <property type="nucleotide sequence ID" value="XM_035959151.1"/>
</dbReference>
<dbReference type="EnsemblPlants" id="Zm00001eb239620_T001">
    <property type="protein sequence ID" value="Zm00001eb239620_P001"/>
    <property type="gene ID" value="Zm00001eb239620"/>
</dbReference>
<name>A0A1D6H6L3_MAIZE</name>
<organism evidence="4">
    <name type="scientific">Zea mays</name>
    <name type="common">Maize</name>
    <dbReference type="NCBI Taxonomy" id="4577"/>
    <lineage>
        <taxon>Eukaryota</taxon>
        <taxon>Viridiplantae</taxon>
        <taxon>Streptophyta</taxon>
        <taxon>Embryophyta</taxon>
        <taxon>Tracheophyta</taxon>
        <taxon>Spermatophyta</taxon>
        <taxon>Magnoliopsida</taxon>
        <taxon>Liliopsida</taxon>
        <taxon>Poales</taxon>
        <taxon>Poaceae</taxon>
        <taxon>PACMAD clade</taxon>
        <taxon>Panicoideae</taxon>
        <taxon>Andropogonodae</taxon>
        <taxon>Andropogoneae</taxon>
        <taxon>Tripsacinae</taxon>
        <taxon>Zea</taxon>
    </lineage>
</organism>
<evidence type="ECO:0000256" key="3">
    <source>
        <dbReference type="SAM" id="MobiDB-lite"/>
    </source>
</evidence>
<feature type="compositionally biased region" description="Low complexity" evidence="3">
    <location>
        <begin position="29"/>
        <end position="50"/>
    </location>
</feature>
<dbReference type="OMA" id="YSAGLDM"/>
<accession>A0A1D6H6L3</accession>
<gene>
    <name evidence="5" type="primary">LOC118472062</name>
    <name evidence="4" type="ORF">ZEAMMB73_Zm00001d016287</name>
</gene>
<dbReference type="STRING" id="4577.A0A1D6H6L3"/>
<dbReference type="PaxDb" id="4577-GRMZM5G846405_P01"/>
<dbReference type="PANTHER" id="PTHR33172">
    <property type="entry name" value="OS08G0516900 PROTEIN"/>
    <property type="match status" value="1"/>
</dbReference>
<dbReference type="Proteomes" id="UP000007305">
    <property type="component" value="Chromosome 5"/>
</dbReference>
<dbReference type="GO" id="GO:0006950">
    <property type="term" value="P:response to stress"/>
    <property type="evidence" value="ECO:0007669"/>
    <property type="project" value="UniProtKB-ARBA"/>
</dbReference>
<evidence type="ECO:0000256" key="1">
    <source>
        <dbReference type="ARBA" id="ARBA00004123"/>
    </source>
</evidence>
<dbReference type="AlphaFoldDB" id="A0A1D6H6L3"/>
<evidence type="ECO:0000313" key="4">
    <source>
        <dbReference type="EMBL" id="AQK70429.1"/>
    </source>
</evidence>
<dbReference type="Gramene" id="Zm00001eb239620_T001">
    <property type="protein sequence ID" value="Zm00001eb239620_P001"/>
    <property type="gene ID" value="Zm00001eb239620"/>
</dbReference>
<dbReference type="ExpressionAtlas" id="A0A1D6H6L3">
    <property type="expression patterns" value="baseline and differential"/>
</dbReference>
<reference evidence="5" key="4">
    <citation type="submission" date="2021-05" db="UniProtKB">
        <authorList>
            <consortium name="EnsemblPlants"/>
        </authorList>
    </citation>
    <scope>IDENTIFICATION</scope>
    <source>
        <strain evidence="5">cv. B73</strain>
    </source>
</reference>
<comment type="subcellular location">
    <subcellularLocation>
        <location evidence="1">Nucleus</location>
    </subcellularLocation>
</comment>
<dbReference type="GeneID" id="118472062"/>
<dbReference type="GO" id="GO:0005634">
    <property type="term" value="C:nucleus"/>
    <property type="evidence" value="ECO:0007669"/>
    <property type="project" value="UniProtKB-SubCell"/>
</dbReference>
<reference evidence="6" key="1">
    <citation type="journal article" date="2009" name="Science">
        <title>The B73 maize genome: complexity, diversity, and dynamics.</title>
        <authorList>
            <person name="Schnable P.S."/>
            <person name="Ware D."/>
            <person name="Fulton R.S."/>
            <person name="Stein J.C."/>
            <person name="Wei F."/>
            <person name="Pasternak S."/>
            <person name="Liang C."/>
            <person name="Zhang J."/>
            <person name="Fulton L."/>
            <person name="Graves T.A."/>
            <person name="Minx P."/>
            <person name="Reily A.D."/>
            <person name="Courtney L."/>
            <person name="Kruchowski S.S."/>
            <person name="Tomlinson C."/>
            <person name="Strong C."/>
            <person name="Delehaunty K."/>
            <person name="Fronick C."/>
            <person name="Courtney B."/>
            <person name="Rock S.M."/>
            <person name="Belter E."/>
            <person name="Du F."/>
            <person name="Kim K."/>
            <person name="Abbott R.M."/>
            <person name="Cotton M."/>
            <person name="Levy A."/>
            <person name="Marchetto P."/>
            <person name="Ochoa K."/>
            <person name="Jackson S.M."/>
            <person name="Gillam B."/>
            <person name="Chen W."/>
            <person name="Yan L."/>
            <person name="Higginbotham J."/>
            <person name="Cardenas M."/>
            <person name="Waligorski J."/>
            <person name="Applebaum E."/>
            <person name="Phelps L."/>
            <person name="Falcone J."/>
            <person name="Kanchi K."/>
            <person name="Thane T."/>
            <person name="Scimone A."/>
            <person name="Thane N."/>
            <person name="Henke J."/>
            <person name="Wang T."/>
            <person name="Ruppert J."/>
            <person name="Shah N."/>
            <person name="Rotter K."/>
            <person name="Hodges J."/>
            <person name="Ingenthron E."/>
            <person name="Cordes M."/>
            <person name="Kohlberg S."/>
            <person name="Sgro J."/>
            <person name="Delgado B."/>
            <person name="Mead K."/>
            <person name="Chinwalla A."/>
            <person name="Leonard S."/>
            <person name="Crouse K."/>
            <person name="Collura K."/>
            <person name="Kudrna D."/>
            <person name="Currie J."/>
            <person name="He R."/>
            <person name="Angelova A."/>
            <person name="Rajasekar S."/>
            <person name="Mueller T."/>
            <person name="Lomeli R."/>
            <person name="Scara G."/>
            <person name="Ko A."/>
            <person name="Delaney K."/>
            <person name="Wissotski M."/>
            <person name="Lopez G."/>
            <person name="Campos D."/>
            <person name="Braidotti M."/>
            <person name="Ashley E."/>
            <person name="Golser W."/>
            <person name="Kim H."/>
            <person name="Lee S."/>
            <person name="Lin J."/>
            <person name="Dujmic Z."/>
            <person name="Kim W."/>
            <person name="Talag J."/>
            <person name="Zuccolo A."/>
            <person name="Fan C."/>
            <person name="Sebastian A."/>
            <person name="Kramer M."/>
            <person name="Spiegel L."/>
            <person name="Nascimento L."/>
            <person name="Zutavern T."/>
            <person name="Miller B."/>
            <person name="Ambroise C."/>
            <person name="Muller S."/>
            <person name="Spooner W."/>
            <person name="Narechania A."/>
            <person name="Ren L."/>
            <person name="Wei S."/>
            <person name="Kumari S."/>
            <person name="Faga B."/>
            <person name="Levy M.J."/>
            <person name="McMahan L."/>
            <person name="Van Buren P."/>
            <person name="Vaughn M.W."/>
            <person name="Ying K."/>
            <person name="Yeh C.-T."/>
            <person name="Emrich S.J."/>
            <person name="Jia Y."/>
            <person name="Kalyanaraman A."/>
            <person name="Hsia A.-P."/>
            <person name="Barbazuk W.B."/>
            <person name="Baucom R.S."/>
            <person name="Brutnell T.P."/>
            <person name="Carpita N.C."/>
            <person name="Chaparro C."/>
            <person name="Chia J.-M."/>
            <person name="Deragon J.-M."/>
            <person name="Estill J.C."/>
            <person name="Fu Y."/>
            <person name="Jeddeloh J.A."/>
            <person name="Han Y."/>
            <person name="Lee H."/>
            <person name="Li P."/>
            <person name="Lisch D.R."/>
            <person name="Liu S."/>
            <person name="Liu Z."/>
            <person name="Nagel D.H."/>
            <person name="McCann M.C."/>
            <person name="SanMiguel P."/>
            <person name="Myers A.M."/>
            <person name="Nettleton D."/>
            <person name="Nguyen J."/>
            <person name="Penning B.W."/>
            <person name="Ponnala L."/>
            <person name="Schneider K.L."/>
            <person name="Schwartz D.C."/>
            <person name="Sharma A."/>
            <person name="Soderlund C."/>
            <person name="Springer N.M."/>
            <person name="Sun Q."/>
            <person name="Wang H."/>
            <person name="Waterman M."/>
            <person name="Westerman R."/>
            <person name="Wolfgruber T.K."/>
            <person name="Yang L."/>
            <person name="Yu Y."/>
            <person name="Zhang L."/>
            <person name="Zhou S."/>
            <person name="Zhu Q."/>
            <person name="Bennetzen J.L."/>
            <person name="Dawe R.K."/>
            <person name="Jiang J."/>
            <person name="Jiang N."/>
            <person name="Presting G.G."/>
            <person name="Wessler S.R."/>
            <person name="Aluru S."/>
            <person name="Martienssen R.A."/>
            <person name="Clifton S.W."/>
            <person name="McCombie W.R."/>
            <person name="Wing R.A."/>
            <person name="Wilson R.K."/>
        </authorList>
    </citation>
    <scope>NUCLEOTIDE SEQUENCE [LARGE SCALE GENOMIC DNA]</scope>
    <source>
        <strain evidence="6">cv. B73</strain>
    </source>
</reference>
<reference evidence="4" key="2">
    <citation type="submission" date="2015-12" db="EMBL/GenBank/DDBJ databases">
        <title>Update maize B73 reference genome by single molecule sequencing technologies.</title>
        <authorList>
            <consortium name="Maize Genome Sequencing Project"/>
            <person name="Ware D."/>
        </authorList>
    </citation>
    <scope>NUCLEOTIDE SEQUENCE</scope>
    <source>
        <tissue evidence="4">Seedling</tissue>
    </source>
</reference>
<evidence type="ECO:0007829" key="7">
    <source>
        <dbReference type="PeptideAtlas" id="A0A1D6H6L3"/>
    </source>
</evidence>
<sequence length="198" mass="21214">MAEPYNLAPHGVPSCHKEICNKPGDESSESYNSFSGASSGSLCSSASNVSDDATSSPPGHRSEPSSASSSTLHLDAEGPLYELSSLLDELPIRKGLSNYYQGKAQSFTSISDATSVQDLAKKVSYSKRMRASKSYSVGLDMNQRTIIVSRPCNKMIAKRPSNGSFARVMPGTSNTSNLNISTKSYAHQNKRVATHIDL</sequence>
<feature type="compositionally biased region" description="Basic and acidic residues" evidence="3">
    <location>
        <begin position="15"/>
        <end position="25"/>
    </location>
</feature>
<feature type="region of interest" description="Disordered" evidence="3">
    <location>
        <begin position="1"/>
        <end position="73"/>
    </location>
</feature>
<evidence type="ECO:0000256" key="2">
    <source>
        <dbReference type="ARBA" id="ARBA00023242"/>
    </source>
</evidence>
<proteinExistence type="evidence at protein level"/>
<dbReference type="IntAct" id="A0A1D6H6L3">
    <property type="interactions" value="3"/>
</dbReference>
<evidence type="ECO:0000313" key="5">
    <source>
        <dbReference type="EnsemblPlants" id="Zm00001eb239620_P001"/>
    </source>
</evidence>
<evidence type="ECO:0000313" key="6">
    <source>
        <dbReference type="Proteomes" id="UP000007305"/>
    </source>
</evidence>